<organism evidence="5 6">
    <name type="scientific">Hanseniaspora valbyensis NRRL Y-1626</name>
    <dbReference type="NCBI Taxonomy" id="766949"/>
    <lineage>
        <taxon>Eukaryota</taxon>
        <taxon>Fungi</taxon>
        <taxon>Dikarya</taxon>
        <taxon>Ascomycota</taxon>
        <taxon>Saccharomycotina</taxon>
        <taxon>Saccharomycetes</taxon>
        <taxon>Saccharomycodales</taxon>
        <taxon>Saccharomycodaceae</taxon>
        <taxon>Hanseniaspora</taxon>
    </lineage>
</organism>
<dbReference type="Proteomes" id="UP000092321">
    <property type="component" value="Unassembled WGS sequence"/>
</dbReference>
<dbReference type="InterPro" id="IPR022794">
    <property type="entry name" value="Bul1_C"/>
</dbReference>
<dbReference type="PANTHER" id="PTHR31904">
    <property type="entry name" value="BYPASS OF STOP CODON PROTEIN 5-RELATED"/>
    <property type="match status" value="1"/>
</dbReference>
<feature type="region of interest" description="Disordered" evidence="2">
    <location>
        <begin position="189"/>
        <end position="220"/>
    </location>
</feature>
<dbReference type="EMBL" id="LXPE01000013">
    <property type="protein sequence ID" value="OBA26752.1"/>
    <property type="molecule type" value="Genomic_DNA"/>
</dbReference>
<evidence type="ECO:0000313" key="5">
    <source>
        <dbReference type="EMBL" id="OBA26752.1"/>
    </source>
</evidence>
<feature type="domain" description="Bul1 N-terminal" evidence="3">
    <location>
        <begin position="158"/>
        <end position="584"/>
    </location>
</feature>
<name>A0A1B7TDC3_9ASCO</name>
<feature type="compositionally biased region" description="Polar residues" evidence="2">
    <location>
        <begin position="198"/>
        <end position="207"/>
    </location>
</feature>
<keyword evidence="1" id="KW-0175">Coiled coil</keyword>
<dbReference type="PANTHER" id="PTHR31904:SF1">
    <property type="entry name" value="BYPASS OF STOP CODON PROTEIN 5-RELATED"/>
    <property type="match status" value="1"/>
</dbReference>
<feature type="region of interest" description="Disordered" evidence="2">
    <location>
        <begin position="15"/>
        <end position="37"/>
    </location>
</feature>
<dbReference type="InterPro" id="IPR039634">
    <property type="entry name" value="Bul1-like"/>
</dbReference>
<feature type="compositionally biased region" description="Basic and acidic residues" evidence="2">
    <location>
        <begin position="23"/>
        <end position="32"/>
    </location>
</feature>
<dbReference type="InterPro" id="IPR014752">
    <property type="entry name" value="Arrestin-like_C"/>
</dbReference>
<dbReference type="Pfam" id="PF04426">
    <property type="entry name" value="Bul1_C"/>
    <property type="match status" value="2"/>
</dbReference>
<comment type="caution">
    <text evidence="5">The sequence shown here is derived from an EMBL/GenBank/DDBJ whole genome shotgun (WGS) entry which is preliminary data.</text>
</comment>
<reference evidence="6" key="1">
    <citation type="journal article" date="2016" name="Proc. Natl. Acad. Sci. U.S.A.">
        <title>Comparative genomics of biotechnologically important yeasts.</title>
        <authorList>
            <person name="Riley R."/>
            <person name="Haridas S."/>
            <person name="Wolfe K.H."/>
            <person name="Lopes M.R."/>
            <person name="Hittinger C.T."/>
            <person name="Goeker M."/>
            <person name="Salamov A.A."/>
            <person name="Wisecaver J.H."/>
            <person name="Long T.M."/>
            <person name="Calvey C.H."/>
            <person name="Aerts A.L."/>
            <person name="Barry K.W."/>
            <person name="Choi C."/>
            <person name="Clum A."/>
            <person name="Coughlan A.Y."/>
            <person name="Deshpande S."/>
            <person name="Douglass A.P."/>
            <person name="Hanson S.J."/>
            <person name="Klenk H.-P."/>
            <person name="LaButti K.M."/>
            <person name="Lapidus A."/>
            <person name="Lindquist E.A."/>
            <person name="Lipzen A.M."/>
            <person name="Meier-Kolthoff J.P."/>
            <person name="Ohm R.A."/>
            <person name="Otillar R.P."/>
            <person name="Pangilinan J.L."/>
            <person name="Peng Y."/>
            <person name="Rokas A."/>
            <person name="Rosa C.A."/>
            <person name="Scheuner C."/>
            <person name="Sibirny A.A."/>
            <person name="Slot J.C."/>
            <person name="Stielow J.B."/>
            <person name="Sun H."/>
            <person name="Kurtzman C.P."/>
            <person name="Blackwell M."/>
            <person name="Grigoriev I.V."/>
            <person name="Jeffries T.W."/>
        </authorList>
    </citation>
    <scope>NUCLEOTIDE SEQUENCE [LARGE SCALE GENOMIC DNA]</scope>
    <source>
        <strain evidence="6">NRRL Y-1626</strain>
    </source>
</reference>
<dbReference type="InterPro" id="IPR007519">
    <property type="entry name" value="Bul1_N"/>
</dbReference>
<feature type="domain" description="Bul1 C-terminal" evidence="4">
    <location>
        <begin position="898"/>
        <end position="963"/>
    </location>
</feature>
<gene>
    <name evidence="5" type="ORF">HANVADRAFT_52795</name>
</gene>
<sequence>MSSFLKLFDSKPTLNRASTTSDLDDRKKKESNQIKSKSQTNVVNGIYRTVKPSRSRTPVEKYNDSSNILRTYKSSDNKMFVSPTQSNKSDFIGSTDGNDDIINVNSVDDIMINSNNVNNDVVFYRRFSSSEDEIELKNKIRGQPYEEVDDCEENFDATDGETDESILIDILPSFQFFDSLVKFLPEDNKNDDDVPSLHTGNESNNRSFTERTDSNSSFNPPSYYPGSAVFPINRQLQSPPLHPSFASSSSSELRYEVDKFYKLPHKTTNNIDIKIVLTKNPVEPNTLSEKENLLREFSSGELINGYVTVLNRSSAPIKFEGFYVSFEGDINLQNRDTKRTTTMRFLKTHDLSASWSYAQVELASGVNYDSTIFDETDNTRLGLPNSKMLKPKVKYKKYFCFKVPNEILDTNCKHQIHQHLSLPPSYGLNRYKLENLFIEMNNVLGYGHTGLKGSAILCADLASYDDYVSSYLKRNIKGHKASSKLKQGFTNESSNINYSISCKLIMKQEKTLQPYVLNDTIYNIRIIPNTLSSNSKYRYSDGKTSLVNLKQTKKTLFNLTDKTIKRIDQLETLLQKLEHWEDNSIFSKDDLTIQLQDIVEKKQELEQNDAKLSWDELKKNRNPSTTTNNNNSGILGNDGSNEFETLICKDTYKTILRTNGEIKKQSTASLEKINTFFGGSNSNISGSSHNGTFSPSSNSKSMDTITVEAKLNKDLKALPYHRSKYIAGQNKKETKNKTDRKVWDKEVIPQLPVALIDYELTSLPITITIRKYNGHIPKLKNVKTYLQSFTAYSQRSMPIVFDANFVQTQRKFIDQIIFNSKESVKKVEKLKKNYMKYQERLNTLAKELGVDERSVKFESFISNSLSSDLEALASLNIEKFVMSNVFKPTVIPPADLLNWVKVSNDEIKCELEVNLNYRDDLMMTILPTFDTCLISRFYSLEIECEFSTGDKIVLNIPVDVKHFK</sequence>
<dbReference type="AlphaFoldDB" id="A0A1B7TDC3"/>
<feature type="coiled-coil region" evidence="1">
    <location>
        <begin position="820"/>
        <end position="847"/>
    </location>
</feature>
<dbReference type="OrthoDB" id="2283785at2759"/>
<evidence type="ECO:0000256" key="2">
    <source>
        <dbReference type="SAM" id="MobiDB-lite"/>
    </source>
</evidence>
<dbReference type="Pfam" id="PF04425">
    <property type="entry name" value="Bul1_N"/>
    <property type="match status" value="1"/>
</dbReference>
<keyword evidence="6" id="KW-1185">Reference proteome</keyword>
<feature type="domain" description="Bul1 C-terminal" evidence="4">
    <location>
        <begin position="759"/>
        <end position="890"/>
    </location>
</feature>
<accession>A0A1B7TDC3</accession>
<evidence type="ECO:0000259" key="4">
    <source>
        <dbReference type="Pfam" id="PF04426"/>
    </source>
</evidence>
<dbReference type="Gene3D" id="2.60.40.640">
    <property type="match status" value="1"/>
</dbReference>
<protein>
    <recommendedName>
        <fullName evidence="7">Bul1 N-terminal domain-containing protein</fullName>
    </recommendedName>
</protein>
<evidence type="ECO:0008006" key="7">
    <source>
        <dbReference type="Google" id="ProtNLM"/>
    </source>
</evidence>
<proteinExistence type="predicted"/>
<evidence type="ECO:0000256" key="1">
    <source>
        <dbReference type="SAM" id="Coils"/>
    </source>
</evidence>
<evidence type="ECO:0000259" key="3">
    <source>
        <dbReference type="Pfam" id="PF04425"/>
    </source>
</evidence>
<evidence type="ECO:0000313" key="6">
    <source>
        <dbReference type="Proteomes" id="UP000092321"/>
    </source>
</evidence>